<keyword evidence="5 7" id="KW-0418">Kinase</keyword>
<evidence type="ECO:0000256" key="2">
    <source>
        <dbReference type="ARBA" id="ARBA00022679"/>
    </source>
</evidence>
<dbReference type="Proteomes" id="UP000736328">
    <property type="component" value="Unassembled WGS sequence"/>
</dbReference>
<dbReference type="Pfam" id="PF02223">
    <property type="entry name" value="Thymidylate_kin"/>
    <property type="match status" value="1"/>
</dbReference>
<feature type="domain" description="Thymidylate kinase-like" evidence="8">
    <location>
        <begin position="18"/>
        <end position="210"/>
    </location>
</feature>
<dbReference type="EC" id="2.7.4.9" evidence="7"/>
<keyword evidence="4 7" id="KW-0547">Nucleotide-binding</keyword>
<sequence length="230" mass="26791">MTAKFVEGQELPGKLIAVEGLDGSGKSTQIHLVKRWLELEGYKVFFTEWNSSPLLRQSVKNGKREQLLTPTTFALIHCTDFADRYERQILPLLHAGYIVLADRYIFTAFARDAVRGCDREWVKSLYSYAVHPQVTFFFDVPLDMALARIMSGRPKLKHYEAGMDLGYSPDVIISFKTFQGKMREEYLRMTDEFGFIKIDVGRPPDQLQKEVRSHIQERIDLERYKWKTSR</sequence>
<dbReference type="SUPFAM" id="SSF52540">
    <property type="entry name" value="P-loop containing nucleoside triphosphate hydrolases"/>
    <property type="match status" value="1"/>
</dbReference>
<dbReference type="NCBIfam" id="TIGR00041">
    <property type="entry name" value="DTMP_kinase"/>
    <property type="match status" value="1"/>
</dbReference>
<evidence type="ECO:0000256" key="1">
    <source>
        <dbReference type="ARBA" id="ARBA00009776"/>
    </source>
</evidence>
<dbReference type="GO" id="GO:0006233">
    <property type="term" value="P:dTDP biosynthetic process"/>
    <property type="evidence" value="ECO:0007669"/>
    <property type="project" value="InterPro"/>
</dbReference>
<accession>A0A933IC01</accession>
<evidence type="ECO:0000256" key="4">
    <source>
        <dbReference type="ARBA" id="ARBA00022741"/>
    </source>
</evidence>
<evidence type="ECO:0000256" key="3">
    <source>
        <dbReference type="ARBA" id="ARBA00022727"/>
    </source>
</evidence>
<name>A0A933IC01_UNCT6</name>
<dbReference type="GO" id="GO:0005524">
    <property type="term" value="F:ATP binding"/>
    <property type="evidence" value="ECO:0007669"/>
    <property type="project" value="UniProtKB-UniRule"/>
</dbReference>
<comment type="catalytic activity">
    <reaction evidence="7">
        <text>dTMP + ATP = dTDP + ADP</text>
        <dbReference type="Rhea" id="RHEA:13517"/>
        <dbReference type="ChEBI" id="CHEBI:30616"/>
        <dbReference type="ChEBI" id="CHEBI:58369"/>
        <dbReference type="ChEBI" id="CHEBI:63528"/>
        <dbReference type="ChEBI" id="CHEBI:456216"/>
        <dbReference type="EC" id="2.7.4.9"/>
    </reaction>
</comment>
<reference evidence="9" key="1">
    <citation type="submission" date="2020-07" db="EMBL/GenBank/DDBJ databases">
        <title>Huge and variable diversity of episymbiotic CPR bacteria and DPANN archaea in groundwater ecosystems.</title>
        <authorList>
            <person name="He C.Y."/>
            <person name="Keren R."/>
            <person name="Whittaker M."/>
            <person name="Farag I.F."/>
            <person name="Doudna J."/>
            <person name="Cate J.H.D."/>
            <person name="Banfield J.F."/>
        </authorList>
    </citation>
    <scope>NUCLEOTIDE SEQUENCE</scope>
    <source>
        <strain evidence="9">NC_groundwater_1520_Pr4_B-0.1um_53_5</strain>
    </source>
</reference>
<dbReference type="GO" id="GO:0005737">
    <property type="term" value="C:cytoplasm"/>
    <property type="evidence" value="ECO:0007669"/>
    <property type="project" value="TreeGrafter"/>
</dbReference>
<gene>
    <name evidence="7 9" type="primary">tmk</name>
    <name evidence="9" type="ORF">HY768_07315</name>
</gene>
<proteinExistence type="inferred from homology"/>
<dbReference type="InterPro" id="IPR039430">
    <property type="entry name" value="Thymidylate_kin-like_dom"/>
</dbReference>
<keyword evidence="6 7" id="KW-0067">ATP-binding</keyword>
<dbReference type="CDD" id="cd01672">
    <property type="entry name" value="TMPK"/>
    <property type="match status" value="1"/>
</dbReference>
<evidence type="ECO:0000313" key="10">
    <source>
        <dbReference type="Proteomes" id="UP000736328"/>
    </source>
</evidence>
<dbReference type="InterPro" id="IPR027417">
    <property type="entry name" value="P-loop_NTPase"/>
</dbReference>
<evidence type="ECO:0000256" key="7">
    <source>
        <dbReference type="HAMAP-Rule" id="MF_00165"/>
    </source>
</evidence>
<dbReference type="GO" id="GO:0004798">
    <property type="term" value="F:dTMP kinase activity"/>
    <property type="evidence" value="ECO:0007669"/>
    <property type="project" value="UniProtKB-UniRule"/>
</dbReference>
<comment type="function">
    <text evidence="7">Phosphorylation of dTMP to form dTDP in both de novo and salvage pathways of dTTP synthesis.</text>
</comment>
<dbReference type="AlphaFoldDB" id="A0A933IC01"/>
<dbReference type="Gene3D" id="3.40.50.300">
    <property type="entry name" value="P-loop containing nucleotide triphosphate hydrolases"/>
    <property type="match status" value="1"/>
</dbReference>
<dbReference type="EMBL" id="JACQXR010000095">
    <property type="protein sequence ID" value="MBI4727017.1"/>
    <property type="molecule type" value="Genomic_DNA"/>
</dbReference>
<dbReference type="PANTHER" id="PTHR10344">
    <property type="entry name" value="THYMIDYLATE KINASE"/>
    <property type="match status" value="1"/>
</dbReference>
<evidence type="ECO:0000313" key="9">
    <source>
        <dbReference type="EMBL" id="MBI4727017.1"/>
    </source>
</evidence>
<keyword evidence="3 7" id="KW-0545">Nucleotide biosynthesis</keyword>
<organism evidence="9 10">
    <name type="scientific">candidate division TA06 bacterium</name>
    <dbReference type="NCBI Taxonomy" id="2250710"/>
    <lineage>
        <taxon>Bacteria</taxon>
        <taxon>Bacteria division TA06</taxon>
    </lineage>
</organism>
<dbReference type="PANTHER" id="PTHR10344:SF1">
    <property type="entry name" value="THYMIDYLATE KINASE"/>
    <property type="match status" value="1"/>
</dbReference>
<dbReference type="GO" id="GO:0006227">
    <property type="term" value="P:dUDP biosynthetic process"/>
    <property type="evidence" value="ECO:0007669"/>
    <property type="project" value="TreeGrafter"/>
</dbReference>
<feature type="binding site" evidence="7">
    <location>
        <begin position="20"/>
        <end position="27"/>
    </location>
    <ligand>
        <name>ATP</name>
        <dbReference type="ChEBI" id="CHEBI:30616"/>
    </ligand>
</feature>
<comment type="similarity">
    <text evidence="1 7">Belongs to the thymidylate kinase family.</text>
</comment>
<keyword evidence="2 7" id="KW-0808">Transferase</keyword>
<comment type="caution">
    <text evidence="9">The sequence shown here is derived from an EMBL/GenBank/DDBJ whole genome shotgun (WGS) entry which is preliminary data.</text>
</comment>
<evidence type="ECO:0000256" key="5">
    <source>
        <dbReference type="ARBA" id="ARBA00022777"/>
    </source>
</evidence>
<dbReference type="InterPro" id="IPR018094">
    <property type="entry name" value="Thymidylate_kinase"/>
</dbReference>
<dbReference type="GO" id="GO:0006235">
    <property type="term" value="P:dTTP biosynthetic process"/>
    <property type="evidence" value="ECO:0007669"/>
    <property type="project" value="UniProtKB-UniRule"/>
</dbReference>
<evidence type="ECO:0000256" key="6">
    <source>
        <dbReference type="ARBA" id="ARBA00022840"/>
    </source>
</evidence>
<dbReference type="HAMAP" id="MF_00165">
    <property type="entry name" value="Thymidylate_kinase"/>
    <property type="match status" value="1"/>
</dbReference>
<protein>
    <recommendedName>
        <fullName evidence="7">Thymidylate kinase</fullName>
        <ecNumber evidence="7">2.7.4.9</ecNumber>
    </recommendedName>
    <alternativeName>
        <fullName evidence="7">dTMP kinase</fullName>
    </alternativeName>
</protein>
<evidence type="ECO:0000259" key="8">
    <source>
        <dbReference type="Pfam" id="PF02223"/>
    </source>
</evidence>